<evidence type="ECO:0000313" key="1">
    <source>
        <dbReference type="EMBL" id="KAG6666029.1"/>
    </source>
</evidence>
<dbReference type="PANTHER" id="PTHR33696:SF20">
    <property type="entry name" value="DUF688 FAMILY PROTEIN"/>
    <property type="match status" value="1"/>
</dbReference>
<dbReference type="OrthoDB" id="745459at2759"/>
<reference evidence="1" key="1">
    <citation type="submission" date="2020-12" db="EMBL/GenBank/DDBJ databases">
        <title>WGS assembly of Carya illinoinensis cv. Pawnee.</title>
        <authorList>
            <person name="Platts A."/>
            <person name="Shu S."/>
            <person name="Wright S."/>
            <person name="Barry K."/>
            <person name="Edger P."/>
            <person name="Pires J.C."/>
            <person name="Schmutz J."/>
        </authorList>
    </citation>
    <scope>NUCLEOTIDE SEQUENCE</scope>
    <source>
        <tissue evidence="1">Leaf</tissue>
    </source>
</reference>
<name>A0A8T1RHF8_CARIL</name>
<dbReference type="PANTHER" id="PTHR33696">
    <property type="entry name" value="T22J18.15-RELATED"/>
    <property type="match status" value="1"/>
</dbReference>
<organism evidence="1 3">
    <name type="scientific">Carya illinoinensis</name>
    <name type="common">Pecan</name>
    <dbReference type="NCBI Taxonomy" id="32201"/>
    <lineage>
        <taxon>Eukaryota</taxon>
        <taxon>Viridiplantae</taxon>
        <taxon>Streptophyta</taxon>
        <taxon>Embryophyta</taxon>
        <taxon>Tracheophyta</taxon>
        <taxon>Spermatophyta</taxon>
        <taxon>Magnoliopsida</taxon>
        <taxon>eudicotyledons</taxon>
        <taxon>Gunneridae</taxon>
        <taxon>Pentapetalae</taxon>
        <taxon>rosids</taxon>
        <taxon>fabids</taxon>
        <taxon>Fagales</taxon>
        <taxon>Juglandaceae</taxon>
        <taxon>Carya</taxon>
    </lineage>
</organism>
<gene>
    <name evidence="1" type="ORF">CIPAW_01G002200</name>
    <name evidence="2" type="ORF">I3842_01G001400</name>
</gene>
<accession>A0A8T1RHF8</accession>
<keyword evidence="3" id="KW-1185">Reference proteome</keyword>
<proteinExistence type="predicted"/>
<sequence>MSHRKVYSQGSIPFSWEDTPGVCKVTHHHDCRPFDIRLHALKLTSSQSSISPTSWDSARVSADHDMKIPLPPCPLLQPPRRSTSIKLGHELQEDPFLVAYKECTKSVETGYKPPPPQIKKGNNNIGFKLWKSKFSCKNSSEVIDQGNILNLSQLPPLPRFNASVSRRERSQKILWQHRSARDH</sequence>
<reference evidence="2" key="2">
    <citation type="submission" date="2021-01" db="EMBL/GenBank/DDBJ databases">
        <authorList>
            <person name="Lovell J.T."/>
            <person name="Bentley N."/>
            <person name="Bhattarai G."/>
            <person name="Jenkins J.W."/>
            <person name="Sreedasyam A."/>
            <person name="Alarcon Y."/>
            <person name="Bock C."/>
            <person name="Boston L."/>
            <person name="Carlson J."/>
            <person name="Cervantes K."/>
            <person name="Clermont K."/>
            <person name="Krom N."/>
            <person name="Kubenka K."/>
            <person name="Mamidi S."/>
            <person name="Mattison C."/>
            <person name="Monteros M."/>
            <person name="Pisani C."/>
            <person name="Plott C."/>
            <person name="Rajasekar S."/>
            <person name="Rhein H.S."/>
            <person name="Rohla C."/>
            <person name="Song M."/>
            <person name="Hilaire R.S."/>
            <person name="Shu S."/>
            <person name="Wells L."/>
            <person name="Wang X."/>
            <person name="Webber J."/>
            <person name="Heerema R.J."/>
            <person name="Klein P."/>
            <person name="Conner P."/>
            <person name="Grauke L."/>
            <person name="Grimwood J."/>
            <person name="Schmutz J."/>
            <person name="Randall J.J."/>
        </authorList>
    </citation>
    <scope>NUCLEOTIDE SEQUENCE</scope>
    <source>
        <tissue evidence="2">Leaf</tissue>
    </source>
</reference>
<dbReference type="AlphaFoldDB" id="A0A8T1RHF8"/>
<evidence type="ECO:0000313" key="2">
    <source>
        <dbReference type="EMBL" id="KAG6728921.1"/>
    </source>
</evidence>
<comment type="caution">
    <text evidence="1">The sequence shown here is derived from an EMBL/GenBank/DDBJ whole genome shotgun (WGS) entry which is preliminary data.</text>
</comment>
<dbReference type="Proteomes" id="UP000811609">
    <property type="component" value="Chromosome 1"/>
</dbReference>
<dbReference type="EMBL" id="CM031809">
    <property type="protein sequence ID" value="KAG6666029.1"/>
    <property type="molecule type" value="Genomic_DNA"/>
</dbReference>
<protein>
    <submittedName>
        <fullName evidence="1">Uncharacterized protein</fullName>
    </submittedName>
</protein>
<evidence type="ECO:0000313" key="3">
    <source>
        <dbReference type="Proteomes" id="UP000811609"/>
    </source>
</evidence>
<dbReference type="Proteomes" id="UP000811246">
    <property type="component" value="Chromosome 1"/>
</dbReference>
<dbReference type="EMBL" id="CM031825">
    <property type="protein sequence ID" value="KAG6728921.1"/>
    <property type="molecule type" value="Genomic_DNA"/>
</dbReference>